<accession>A0A4C1ZWN5</accession>
<gene>
    <name evidence="1" type="ORF">EVAR_62890_1</name>
</gene>
<reference evidence="1 2" key="1">
    <citation type="journal article" date="2019" name="Commun. Biol.">
        <title>The bagworm genome reveals a unique fibroin gene that provides high tensile strength.</title>
        <authorList>
            <person name="Kono N."/>
            <person name="Nakamura H."/>
            <person name="Ohtoshi R."/>
            <person name="Tomita M."/>
            <person name="Numata K."/>
            <person name="Arakawa K."/>
        </authorList>
    </citation>
    <scope>NUCLEOTIDE SEQUENCE [LARGE SCALE GENOMIC DNA]</scope>
</reference>
<evidence type="ECO:0000313" key="2">
    <source>
        <dbReference type="Proteomes" id="UP000299102"/>
    </source>
</evidence>
<name>A0A4C1ZWN5_EUMVA</name>
<dbReference type="EMBL" id="BGZK01002172">
    <property type="protein sequence ID" value="GBP91464.1"/>
    <property type="molecule type" value="Genomic_DNA"/>
</dbReference>
<protein>
    <submittedName>
        <fullName evidence="1">Uncharacterized protein</fullName>
    </submittedName>
</protein>
<dbReference type="Proteomes" id="UP000299102">
    <property type="component" value="Unassembled WGS sequence"/>
</dbReference>
<proteinExistence type="predicted"/>
<sequence>MENYNAGGRLKANQNIMTSALRICRNMSPHRRAFDLLLDGLCVELRYKYLNISCRYRKTLVYFLLKVNPADGRKNTFGFRDPSISNHLPAREPLAR</sequence>
<organism evidence="1 2">
    <name type="scientific">Eumeta variegata</name>
    <name type="common">Bagworm moth</name>
    <name type="synonym">Eumeta japonica</name>
    <dbReference type="NCBI Taxonomy" id="151549"/>
    <lineage>
        <taxon>Eukaryota</taxon>
        <taxon>Metazoa</taxon>
        <taxon>Ecdysozoa</taxon>
        <taxon>Arthropoda</taxon>
        <taxon>Hexapoda</taxon>
        <taxon>Insecta</taxon>
        <taxon>Pterygota</taxon>
        <taxon>Neoptera</taxon>
        <taxon>Endopterygota</taxon>
        <taxon>Lepidoptera</taxon>
        <taxon>Glossata</taxon>
        <taxon>Ditrysia</taxon>
        <taxon>Tineoidea</taxon>
        <taxon>Psychidae</taxon>
        <taxon>Oiketicinae</taxon>
        <taxon>Eumeta</taxon>
    </lineage>
</organism>
<keyword evidence="2" id="KW-1185">Reference proteome</keyword>
<dbReference type="AlphaFoldDB" id="A0A4C1ZWN5"/>
<evidence type="ECO:0000313" key="1">
    <source>
        <dbReference type="EMBL" id="GBP91464.1"/>
    </source>
</evidence>
<comment type="caution">
    <text evidence="1">The sequence shown here is derived from an EMBL/GenBank/DDBJ whole genome shotgun (WGS) entry which is preliminary data.</text>
</comment>